<dbReference type="GO" id="GO:0005739">
    <property type="term" value="C:mitochondrion"/>
    <property type="evidence" value="ECO:0007669"/>
    <property type="project" value="GOC"/>
</dbReference>
<dbReference type="SMART" id="SM00271">
    <property type="entry name" value="DnaJ"/>
    <property type="match status" value="1"/>
</dbReference>
<dbReference type="InterPro" id="IPR052243">
    <property type="entry name" value="Mito_inner_membrane_organizer"/>
</dbReference>
<feature type="compositionally biased region" description="Basic and acidic residues" evidence="4">
    <location>
        <begin position="100"/>
        <end position="112"/>
    </location>
</feature>
<dbReference type="EMBL" id="KZ819287">
    <property type="protein sequence ID" value="PWN99569.1"/>
    <property type="molecule type" value="Genomic_DNA"/>
</dbReference>
<gene>
    <name evidence="6" type="ORF">FA09DRAFT_328376</name>
</gene>
<comment type="subcellular location">
    <subcellularLocation>
        <location evidence="1">Membrane</location>
    </subcellularLocation>
</comment>
<dbReference type="PANTHER" id="PTHR44157">
    <property type="entry name" value="DNAJ HOMOLOG SUBFAMILY C MEMBER 11"/>
    <property type="match status" value="1"/>
</dbReference>
<dbReference type="GO" id="GO:0016020">
    <property type="term" value="C:membrane"/>
    <property type="evidence" value="ECO:0007669"/>
    <property type="project" value="UniProtKB-SubCell"/>
</dbReference>
<proteinExistence type="predicted"/>
<dbReference type="InterPro" id="IPR024586">
    <property type="entry name" value="DnaJ-like_C11_C"/>
</dbReference>
<feature type="domain" description="J" evidence="5">
    <location>
        <begin position="128"/>
        <end position="196"/>
    </location>
</feature>
<dbReference type="InterPro" id="IPR055225">
    <property type="entry name" value="DNAJC11-like_beta-barrel"/>
</dbReference>
<protein>
    <recommendedName>
        <fullName evidence="5">J domain-containing protein</fullName>
    </recommendedName>
</protein>
<dbReference type="PROSITE" id="PS50076">
    <property type="entry name" value="DNAJ_2"/>
    <property type="match status" value="1"/>
</dbReference>
<dbReference type="Proteomes" id="UP000245946">
    <property type="component" value="Unassembled WGS sequence"/>
</dbReference>
<dbReference type="Pfam" id="PF00226">
    <property type="entry name" value="DnaJ"/>
    <property type="match status" value="1"/>
</dbReference>
<organism evidence="6 7">
    <name type="scientific">Tilletiopsis washingtonensis</name>
    <dbReference type="NCBI Taxonomy" id="58919"/>
    <lineage>
        <taxon>Eukaryota</taxon>
        <taxon>Fungi</taxon>
        <taxon>Dikarya</taxon>
        <taxon>Basidiomycota</taxon>
        <taxon>Ustilaginomycotina</taxon>
        <taxon>Exobasidiomycetes</taxon>
        <taxon>Entylomatales</taxon>
        <taxon>Entylomatales incertae sedis</taxon>
        <taxon>Tilletiopsis</taxon>
    </lineage>
</organism>
<dbReference type="PRINTS" id="PR00625">
    <property type="entry name" value="JDOMAIN"/>
</dbReference>
<dbReference type="InterPro" id="IPR001623">
    <property type="entry name" value="DnaJ_domain"/>
</dbReference>
<name>A0A316ZDG9_9BASI</name>
<dbReference type="PANTHER" id="PTHR44157:SF1">
    <property type="entry name" value="DNAJ HOMOLOG SUBFAMILY C MEMBER 11"/>
    <property type="match status" value="1"/>
</dbReference>
<dbReference type="AlphaFoldDB" id="A0A316ZDG9"/>
<evidence type="ECO:0000256" key="1">
    <source>
        <dbReference type="ARBA" id="ARBA00004370"/>
    </source>
</evidence>
<evidence type="ECO:0000313" key="7">
    <source>
        <dbReference type="Proteomes" id="UP000245946"/>
    </source>
</evidence>
<dbReference type="STRING" id="58919.A0A316ZDG9"/>
<dbReference type="GO" id="GO:0042407">
    <property type="term" value="P:cristae formation"/>
    <property type="evidence" value="ECO:0007669"/>
    <property type="project" value="TreeGrafter"/>
</dbReference>
<dbReference type="GeneID" id="37269290"/>
<dbReference type="Pfam" id="PF11875">
    <property type="entry name" value="DnaJ-like_C11_C"/>
    <property type="match status" value="1"/>
</dbReference>
<dbReference type="InterPro" id="IPR018253">
    <property type="entry name" value="DnaJ_domain_CS"/>
</dbReference>
<reference evidence="6 7" key="1">
    <citation type="journal article" date="2018" name="Mol. Biol. Evol.">
        <title>Broad Genomic Sampling Reveals a Smut Pathogenic Ancestry of the Fungal Clade Ustilaginomycotina.</title>
        <authorList>
            <person name="Kijpornyongpan T."/>
            <person name="Mondo S.J."/>
            <person name="Barry K."/>
            <person name="Sandor L."/>
            <person name="Lee J."/>
            <person name="Lipzen A."/>
            <person name="Pangilinan J."/>
            <person name="LaButti K."/>
            <person name="Hainaut M."/>
            <person name="Henrissat B."/>
            <person name="Grigoriev I.V."/>
            <person name="Spatafora J.W."/>
            <person name="Aime M.C."/>
        </authorList>
    </citation>
    <scope>NUCLEOTIDE SEQUENCE [LARGE SCALE GENOMIC DNA]</scope>
    <source>
        <strain evidence="6 7">MCA 4186</strain>
    </source>
</reference>
<feature type="compositionally biased region" description="Low complexity" evidence="4">
    <location>
        <begin position="65"/>
        <end position="85"/>
    </location>
</feature>
<keyword evidence="2" id="KW-0472">Membrane</keyword>
<dbReference type="SUPFAM" id="SSF46565">
    <property type="entry name" value="Chaperone J-domain"/>
    <property type="match status" value="1"/>
</dbReference>
<dbReference type="Gene3D" id="1.10.287.110">
    <property type="entry name" value="DnaJ domain"/>
    <property type="match status" value="1"/>
</dbReference>
<dbReference type="InterPro" id="IPR036869">
    <property type="entry name" value="J_dom_sf"/>
</dbReference>
<dbReference type="CDD" id="cd06257">
    <property type="entry name" value="DnaJ"/>
    <property type="match status" value="1"/>
</dbReference>
<dbReference type="OrthoDB" id="10250354at2759"/>
<evidence type="ECO:0000256" key="2">
    <source>
        <dbReference type="ARBA" id="ARBA00023136"/>
    </source>
</evidence>
<feature type="compositionally biased region" description="Basic and acidic residues" evidence="4">
    <location>
        <begin position="42"/>
        <end position="52"/>
    </location>
</feature>
<dbReference type="RefSeq" id="XP_025599848.1">
    <property type="nucleotide sequence ID" value="XM_025741746.1"/>
</dbReference>
<evidence type="ECO:0000256" key="3">
    <source>
        <dbReference type="ARBA" id="ARBA00023186"/>
    </source>
</evidence>
<feature type="compositionally biased region" description="Low complexity" evidence="4">
    <location>
        <begin position="24"/>
        <end position="41"/>
    </location>
</feature>
<keyword evidence="3" id="KW-0143">Chaperone</keyword>
<evidence type="ECO:0000313" key="6">
    <source>
        <dbReference type="EMBL" id="PWN99569.1"/>
    </source>
</evidence>
<sequence>MSSAPTAPDGEYDPYAPVQWAESSSEQHGQRPQQQRQAPQPERSESQRHPHAQEQVPPRRPPGQSATASTSRRTPPTTALPAHASIDVPEEPAFGGRPFAEAHRLRNARDPPTDASSEQQRDHEEEQDLYSILNVPNDASSEAIREAWRSVAVMLHPDKQPTPALKTRAESQFRAAQRAYEVLSDPETRAVYDALGHRGLTHSWALTTTRGTSPQDLMRELEQASMRKAAEDAEALVKNKSDVEMRIDASTLFCDAARVPRIDPQAPATFGDRFHRVGTTQLSARHGFDVPLTQHTSANVAAQMVSRGRVGGGNLVGTIKTQWRPQLWTELTATAIRPHMGSLKAQWDVSQQTFFALAASQQTLAAPPVIALTYGQRLSPSAPLMGFTSFKTGHYTLGAWGAALPLMAREPPSISVGMTSQDGADSGWTVQSSLALQNQGLSVNWARRVALLGGARISTGLDFGTASGVEAFFNTERRITETLRVTVGVSTGLPRGGVTLNIKANRLGQKVSVPILMAPEYRSDVVGACIVLPVLGFVALEHLYLRPAKRARITDRLRTLREKNRDVIVERRVAAQEAQEVMFASTRTKARRAWQQGGLVVLEAWYGRRQHFPQATDGDPQALYESVWEHAAADQSPASALEGDVWDVRVPLQALISKGQLLVPGGRAKSSLLGFYDPCMGERKHLFVRYSFRGRMHETIVGDTEEFAAPLRDP</sequence>
<accession>A0A316ZDG9</accession>
<dbReference type="PROSITE" id="PS00636">
    <property type="entry name" value="DNAJ_1"/>
    <property type="match status" value="1"/>
</dbReference>
<feature type="region of interest" description="Disordered" evidence="4">
    <location>
        <begin position="1"/>
        <end position="127"/>
    </location>
</feature>
<keyword evidence="7" id="KW-1185">Reference proteome</keyword>
<dbReference type="Pfam" id="PF22774">
    <property type="entry name" value="DNAJC11_beta-barrel"/>
    <property type="match status" value="1"/>
</dbReference>
<evidence type="ECO:0000259" key="5">
    <source>
        <dbReference type="PROSITE" id="PS50076"/>
    </source>
</evidence>
<evidence type="ECO:0000256" key="4">
    <source>
        <dbReference type="SAM" id="MobiDB-lite"/>
    </source>
</evidence>